<proteinExistence type="predicted"/>
<keyword evidence="2" id="KW-1185">Reference proteome</keyword>
<sequence length="76" mass="8570">MNTDEICELLLRLPNGAALVLPPDVERDTARHAIEKATKRDPALKFGIAEQSSPVTAFEAVRRYLRIERLREPNGE</sequence>
<reference evidence="1" key="1">
    <citation type="submission" date="2021-09" db="EMBL/GenBank/DDBJ databases">
        <title>Isolation and characterization of 3-chlorobenzoate degrading bacteria from soils in Shizuoka.</title>
        <authorList>
            <person name="Ifat A."/>
            <person name="Ogawa N."/>
            <person name="Kimbara K."/>
            <person name="Moriuchi R."/>
            <person name="Dohra H."/>
            <person name="Shintani M."/>
        </authorList>
    </citation>
    <scope>NUCLEOTIDE SEQUENCE</scope>
    <source>
        <strain evidence="1">19CS2-2</strain>
    </source>
</reference>
<name>A0ACB5QR02_9BURK</name>
<comment type="caution">
    <text evidence="1">The sequence shown here is derived from an EMBL/GenBank/DDBJ whole genome shotgun (WGS) entry which is preliminary data.</text>
</comment>
<organism evidence="1 2">
    <name type="scientific">Caballeronia novacaledonica</name>
    <dbReference type="NCBI Taxonomy" id="1544861"/>
    <lineage>
        <taxon>Bacteria</taxon>
        <taxon>Pseudomonadati</taxon>
        <taxon>Pseudomonadota</taxon>
        <taxon>Betaproteobacteria</taxon>
        <taxon>Burkholderiales</taxon>
        <taxon>Burkholderiaceae</taxon>
        <taxon>Caballeronia</taxon>
    </lineage>
</organism>
<gene>
    <name evidence="1" type="ORF">CBA19CS22_12460</name>
</gene>
<dbReference type="Proteomes" id="UP001055013">
    <property type="component" value="Unassembled WGS sequence"/>
</dbReference>
<accession>A0ACB5QR02</accession>
<evidence type="ECO:0000313" key="2">
    <source>
        <dbReference type="Proteomes" id="UP001055013"/>
    </source>
</evidence>
<dbReference type="EMBL" id="BPUR01000005">
    <property type="protein sequence ID" value="GJH17356.1"/>
    <property type="molecule type" value="Genomic_DNA"/>
</dbReference>
<evidence type="ECO:0000313" key="1">
    <source>
        <dbReference type="EMBL" id="GJH17356.1"/>
    </source>
</evidence>
<protein>
    <submittedName>
        <fullName evidence="1">Uncharacterized protein</fullName>
    </submittedName>
</protein>